<dbReference type="OrthoDB" id="9759709at2"/>
<gene>
    <name evidence="5" type="ORF">EXM22_16830</name>
</gene>
<evidence type="ECO:0000313" key="6">
    <source>
        <dbReference type="Proteomes" id="UP000324209"/>
    </source>
</evidence>
<protein>
    <submittedName>
        <fullName evidence="5">Glycosyl hydrolase</fullName>
    </submittedName>
</protein>
<keyword evidence="3" id="KW-0326">Glycosidase</keyword>
<accession>A0A5C1QNM5</accession>
<dbReference type="Gene3D" id="2.115.10.20">
    <property type="entry name" value="Glycosyl hydrolase domain, family 43"/>
    <property type="match status" value="1"/>
</dbReference>
<dbReference type="AlphaFoldDB" id="A0A5C1QNM5"/>
<organism evidence="5 6">
    <name type="scientific">Oceanispirochaeta crateris</name>
    <dbReference type="NCBI Taxonomy" id="2518645"/>
    <lineage>
        <taxon>Bacteria</taxon>
        <taxon>Pseudomonadati</taxon>
        <taxon>Spirochaetota</taxon>
        <taxon>Spirochaetia</taxon>
        <taxon>Spirochaetales</taxon>
        <taxon>Spirochaetaceae</taxon>
        <taxon>Oceanispirochaeta</taxon>
    </lineage>
</organism>
<keyword evidence="6" id="KW-1185">Reference proteome</keyword>
<keyword evidence="2 5" id="KW-0378">Hydrolase</keyword>
<proteinExistence type="inferred from homology"/>
<dbReference type="KEGG" id="ock:EXM22_16830"/>
<evidence type="ECO:0000256" key="3">
    <source>
        <dbReference type="ARBA" id="ARBA00023295"/>
    </source>
</evidence>
<dbReference type="SUPFAM" id="SSF75005">
    <property type="entry name" value="Arabinanase/levansucrase/invertase"/>
    <property type="match status" value="1"/>
</dbReference>
<evidence type="ECO:0000259" key="4">
    <source>
        <dbReference type="Pfam" id="PF00251"/>
    </source>
</evidence>
<evidence type="ECO:0000256" key="2">
    <source>
        <dbReference type="ARBA" id="ARBA00022801"/>
    </source>
</evidence>
<comment type="similarity">
    <text evidence="1">Belongs to the glycosyl hydrolase 32 family.</text>
</comment>
<evidence type="ECO:0000256" key="1">
    <source>
        <dbReference type="ARBA" id="ARBA00009902"/>
    </source>
</evidence>
<dbReference type="Pfam" id="PF00251">
    <property type="entry name" value="Glyco_hydro_32N"/>
    <property type="match status" value="1"/>
</dbReference>
<dbReference type="InterPro" id="IPR013148">
    <property type="entry name" value="Glyco_hydro_32_N"/>
</dbReference>
<dbReference type="Proteomes" id="UP000324209">
    <property type="component" value="Chromosome"/>
</dbReference>
<sequence length="492" mass="56613">MKKMYSSKGFQSSELGDVDVLFYRGMYHLFHLVLPNHDYIAHAVSSDGILWRRVKNALFIGEPGEWDDDMLWTMHVSQDPDHEGIWRMFYTGIARREGGRIQRIGLARSKDLYNWEKDQSGQYPLAITGPVYEQDMEEGRTWISCRDPFFYNDEAVRMLLVSARVAEGPIIRRGCVGVAIEEKPDHFVWQKELFYPRMYDDVEVPGLYNINGIYYLIGNIKEDVKVHYWHSDSLFGEYEANTDNVLLPRGNYAGRITKSEGKYLLWSFFNSVTKGSLRRILPPPVELTADSHGKLHVSSYPGFSEKIVGHAVFEELRPFRKLLKNPAASWDQDNNTLGSRTGYEVFYSSKPVYSAIISAEIEIGGPGKTGMVLRGDEEGNGYYISLELKHGIAQARIWGMKDNDDIEHLFQYENLQRNHFRVNPSKKYRLSALCFGGYFELSIDGGLVLRFVDTTYMEKSHWGFYVESAEMKIHDLEVDILDAPQEEDHAVI</sequence>
<dbReference type="CDD" id="cd18609">
    <property type="entry name" value="GH32-like"/>
    <property type="match status" value="1"/>
</dbReference>
<dbReference type="EMBL" id="CP036150">
    <property type="protein sequence ID" value="QEN09563.1"/>
    <property type="molecule type" value="Genomic_DNA"/>
</dbReference>
<name>A0A5C1QNM5_9SPIO</name>
<dbReference type="InterPro" id="IPR023296">
    <property type="entry name" value="Glyco_hydro_beta-prop_sf"/>
</dbReference>
<dbReference type="Gene3D" id="2.60.120.560">
    <property type="entry name" value="Exo-inulinase, domain 1"/>
    <property type="match status" value="1"/>
</dbReference>
<reference evidence="5 6" key="1">
    <citation type="submission" date="2019-02" db="EMBL/GenBank/DDBJ databases">
        <title>Complete Genome Sequence and Methylome Analysis of free living Spirochaetas.</title>
        <authorList>
            <person name="Fomenkov A."/>
            <person name="Dubinina G."/>
            <person name="Leshcheva N."/>
            <person name="Mikheeva N."/>
            <person name="Grabovich M."/>
            <person name="Vincze T."/>
            <person name="Roberts R.J."/>
        </authorList>
    </citation>
    <scope>NUCLEOTIDE SEQUENCE [LARGE SCALE GENOMIC DNA]</scope>
    <source>
        <strain evidence="5 6">K2</strain>
    </source>
</reference>
<feature type="domain" description="Glycosyl hydrolase family 32 N-terminal" evidence="4">
    <location>
        <begin position="21"/>
        <end position="164"/>
    </location>
</feature>
<evidence type="ECO:0000313" key="5">
    <source>
        <dbReference type="EMBL" id="QEN09563.1"/>
    </source>
</evidence>
<dbReference type="GO" id="GO:0016798">
    <property type="term" value="F:hydrolase activity, acting on glycosyl bonds"/>
    <property type="evidence" value="ECO:0007669"/>
    <property type="project" value="UniProtKB-KW"/>
</dbReference>